<sequence length="214" mass="22969">MMRVLAVCCLAALTAACSKTPQTPAAQAPAASTPAPAAQPAKPAETPTPATPTATVATTQYVLPFTSQAEEGAPEDPRIVRWGEGPCGATPYARVSAIPLEDKSLLADYVVEFDPAGRELRRWGKPYEADVIGLEGQWLRVRARDSEDKSHEFRIDVAGRIESIADKAQALADRSKMIDCPKLPTFAESDYEQCYDVTDAAGAQRRLAYEGVCA</sequence>
<evidence type="ECO:0008006" key="5">
    <source>
        <dbReference type="Google" id="ProtNLM"/>
    </source>
</evidence>
<evidence type="ECO:0000313" key="3">
    <source>
        <dbReference type="EMBL" id="KWS04131.1"/>
    </source>
</evidence>
<protein>
    <recommendedName>
        <fullName evidence="5">Lipoprotein</fullName>
    </recommendedName>
</protein>
<gene>
    <name evidence="3" type="ORF">AZ78_1680</name>
</gene>
<proteinExistence type="predicted"/>
<keyword evidence="4" id="KW-1185">Reference proteome</keyword>
<name>A0A120AG73_9GAMM</name>
<feature type="signal peptide" evidence="2">
    <location>
        <begin position="1"/>
        <end position="25"/>
    </location>
</feature>
<accession>A0A120AG73</accession>
<dbReference type="AlphaFoldDB" id="A0A120AG73"/>
<keyword evidence="2" id="KW-0732">Signal</keyword>
<reference evidence="3 4" key="1">
    <citation type="journal article" date="2014" name="Genome Announc.">
        <title>Draft Genome Sequence of Lysobacter capsici AZ78, a Bacterium Antagonistic to Plant-Pathogenic Oomycetes.</title>
        <authorList>
            <person name="Puopolo G."/>
            <person name="Sonego P."/>
            <person name="Engelen K."/>
            <person name="Pertot I."/>
        </authorList>
    </citation>
    <scope>NUCLEOTIDE SEQUENCE [LARGE SCALE GENOMIC DNA]</scope>
    <source>
        <strain evidence="3 4">AZ78</strain>
    </source>
</reference>
<evidence type="ECO:0000313" key="4">
    <source>
        <dbReference type="Proteomes" id="UP000023435"/>
    </source>
</evidence>
<dbReference type="PROSITE" id="PS51257">
    <property type="entry name" value="PROKAR_LIPOPROTEIN"/>
    <property type="match status" value="1"/>
</dbReference>
<evidence type="ECO:0000256" key="1">
    <source>
        <dbReference type="SAM" id="MobiDB-lite"/>
    </source>
</evidence>
<feature type="region of interest" description="Disordered" evidence="1">
    <location>
        <begin position="24"/>
        <end position="53"/>
    </location>
</feature>
<dbReference type="Proteomes" id="UP000023435">
    <property type="component" value="Unassembled WGS sequence"/>
</dbReference>
<dbReference type="EMBL" id="JAJA02000001">
    <property type="protein sequence ID" value="KWS04131.1"/>
    <property type="molecule type" value="Genomic_DNA"/>
</dbReference>
<feature type="chain" id="PRO_5007163641" description="Lipoprotein" evidence="2">
    <location>
        <begin position="26"/>
        <end position="214"/>
    </location>
</feature>
<comment type="caution">
    <text evidence="3">The sequence shown here is derived from an EMBL/GenBank/DDBJ whole genome shotgun (WGS) entry which is preliminary data.</text>
</comment>
<evidence type="ECO:0000256" key="2">
    <source>
        <dbReference type="SAM" id="SignalP"/>
    </source>
</evidence>
<organism evidence="3 4">
    <name type="scientific">Lysobacter capsici AZ78</name>
    <dbReference type="NCBI Taxonomy" id="1444315"/>
    <lineage>
        <taxon>Bacteria</taxon>
        <taxon>Pseudomonadati</taxon>
        <taxon>Pseudomonadota</taxon>
        <taxon>Gammaproteobacteria</taxon>
        <taxon>Lysobacterales</taxon>
        <taxon>Lysobacteraceae</taxon>
        <taxon>Lysobacter</taxon>
    </lineage>
</organism>